<protein>
    <submittedName>
        <fullName evidence="2">Uncharacterized protein</fullName>
    </submittedName>
</protein>
<organism evidence="2 3">
    <name type="scientific">Cyclocybe aegerita</name>
    <name type="common">Black poplar mushroom</name>
    <name type="synonym">Agrocybe aegerita</name>
    <dbReference type="NCBI Taxonomy" id="1973307"/>
    <lineage>
        <taxon>Eukaryota</taxon>
        <taxon>Fungi</taxon>
        <taxon>Dikarya</taxon>
        <taxon>Basidiomycota</taxon>
        <taxon>Agaricomycotina</taxon>
        <taxon>Agaricomycetes</taxon>
        <taxon>Agaricomycetidae</taxon>
        <taxon>Agaricales</taxon>
        <taxon>Agaricineae</taxon>
        <taxon>Bolbitiaceae</taxon>
        <taxon>Cyclocybe</taxon>
    </lineage>
</organism>
<proteinExistence type="predicted"/>
<evidence type="ECO:0000256" key="1">
    <source>
        <dbReference type="SAM" id="MobiDB-lite"/>
    </source>
</evidence>
<comment type="caution">
    <text evidence="2">The sequence shown here is derived from an EMBL/GenBank/DDBJ whole genome shotgun (WGS) entry which is preliminary data.</text>
</comment>
<name>A0A8S0WIX5_CYCAE</name>
<evidence type="ECO:0000313" key="2">
    <source>
        <dbReference type="EMBL" id="CAA7257329.1"/>
    </source>
</evidence>
<dbReference type="OrthoDB" id="3351042at2759"/>
<evidence type="ECO:0000313" key="3">
    <source>
        <dbReference type="Proteomes" id="UP000467700"/>
    </source>
</evidence>
<reference evidence="2 3" key="1">
    <citation type="submission" date="2020-01" db="EMBL/GenBank/DDBJ databases">
        <authorList>
            <person name="Gupta K D."/>
        </authorList>
    </citation>
    <scope>NUCLEOTIDE SEQUENCE [LARGE SCALE GENOMIC DNA]</scope>
</reference>
<gene>
    <name evidence="2" type="ORF">AAE3_LOCUS34</name>
</gene>
<dbReference type="EMBL" id="CACVBS010000001">
    <property type="protein sequence ID" value="CAA7257329.1"/>
    <property type="molecule type" value="Genomic_DNA"/>
</dbReference>
<keyword evidence="3" id="KW-1185">Reference proteome</keyword>
<sequence>MSSPGGVAAVAAPVMGPVADAAVASFGDTILVELGLHVGFDLSTKLANDLVFDKPINKLVPIHLKRLETTGMKVILITLKYKSTMMLRLGSIEAPCIRSESNAGAAAPIVGEDHSHHRMFPVSELSIPAPANKFSKSRTPSPEPALTTLPPPPVPRRMVILLVGLKPHRKIWTSSARPGESVINYILLNGCPSIVVPVKVGAPLVTWDGLTLEQLWEVELPETRGGKSASGRFEGIINVLFEYLDLCVD</sequence>
<feature type="region of interest" description="Disordered" evidence="1">
    <location>
        <begin position="131"/>
        <end position="151"/>
    </location>
</feature>
<dbReference type="AlphaFoldDB" id="A0A8S0WIX5"/>
<dbReference type="Proteomes" id="UP000467700">
    <property type="component" value="Unassembled WGS sequence"/>
</dbReference>
<accession>A0A8S0WIX5</accession>